<comment type="caution">
    <text evidence="1">The sequence shown here is derived from an EMBL/GenBank/DDBJ whole genome shotgun (WGS) entry which is preliminary data.</text>
</comment>
<sequence length="171" mass="19193">MFVLPTSVISSHNDLSALRTSLRILWIVYHVTKDGVRRKRVDCSTVAPLRLSSSRLITYHIIVSTLGVVLTDSDEKWLTAVYLQTRSSLDMCPSPLLPHHITLATSSILSRTTTFQCTSDSHPRRCPIYWPTLPNGTDKGRFYRLKTRGERSMGLSARLLLRGRNRAGGVA</sequence>
<proteinExistence type="predicted"/>
<evidence type="ECO:0000313" key="1">
    <source>
        <dbReference type="EMBL" id="KAF8477927.1"/>
    </source>
</evidence>
<reference evidence="1" key="2">
    <citation type="journal article" date="2020" name="Nat. Commun.">
        <title>Large-scale genome sequencing of mycorrhizal fungi provides insights into the early evolution of symbiotic traits.</title>
        <authorList>
            <person name="Miyauchi S."/>
            <person name="Kiss E."/>
            <person name="Kuo A."/>
            <person name="Drula E."/>
            <person name="Kohler A."/>
            <person name="Sanchez-Garcia M."/>
            <person name="Morin E."/>
            <person name="Andreopoulos B."/>
            <person name="Barry K.W."/>
            <person name="Bonito G."/>
            <person name="Buee M."/>
            <person name="Carver A."/>
            <person name="Chen C."/>
            <person name="Cichocki N."/>
            <person name="Clum A."/>
            <person name="Culley D."/>
            <person name="Crous P.W."/>
            <person name="Fauchery L."/>
            <person name="Girlanda M."/>
            <person name="Hayes R.D."/>
            <person name="Keri Z."/>
            <person name="LaButti K."/>
            <person name="Lipzen A."/>
            <person name="Lombard V."/>
            <person name="Magnuson J."/>
            <person name="Maillard F."/>
            <person name="Murat C."/>
            <person name="Nolan M."/>
            <person name="Ohm R.A."/>
            <person name="Pangilinan J."/>
            <person name="Pereira M.F."/>
            <person name="Perotto S."/>
            <person name="Peter M."/>
            <person name="Pfister S."/>
            <person name="Riley R."/>
            <person name="Sitrit Y."/>
            <person name="Stielow J.B."/>
            <person name="Szollosi G."/>
            <person name="Zifcakova L."/>
            <person name="Stursova M."/>
            <person name="Spatafora J.W."/>
            <person name="Tedersoo L."/>
            <person name="Vaario L.M."/>
            <person name="Yamada A."/>
            <person name="Yan M."/>
            <person name="Wang P."/>
            <person name="Xu J."/>
            <person name="Bruns T."/>
            <person name="Baldrian P."/>
            <person name="Vilgalys R."/>
            <person name="Dunand C."/>
            <person name="Henrissat B."/>
            <person name="Grigoriev I.V."/>
            <person name="Hibbett D."/>
            <person name="Nagy L.G."/>
            <person name="Martin F.M."/>
        </authorList>
    </citation>
    <scope>NUCLEOTIDE SEQUENCE</scope>
    <source>
        <strain evidence="1">Prilba</strain>
    </source>
</reference>
<dbReference type="EMBL" id="WHVB01000012">
    <property type="protein sequence ID" value="KAF8477927.1"/>
    <property type="molecule type" value="Genomic_DNA"/>
</dbReference>
<evidence type="ECO:0000313" key="2">
    <source>
        <dbReference type="Proteomes" id="UP000759537"/>
    </source>
</evidence>
<name>A0A9P5MSP7_9AGAM</name>
<keyword evidence="2" id="KW-1185">Reference proteome</keyword>
<organism evidence="1 2">
    <name type="scientific">Russula ochroleuca</name>
    <dbReference type="NCBI Taxonomy" id="152965"/>
    <lineage>
        <taxon>Eukaryota</taxon>
        <taxon>Fungi</taxon>
        <taxon>Dikarya</taxon>
        <taxon>Basidiomycota</taxon>
        <taxon>Agaricomycotina</taxon>
        <taxon>Agaricomycetes</taxon>
        <taxon>Russulales</taxon>
        <taxon>Russulaceae</taxon>
        <taxon>Russula</taxon>
    </lineage>
</organism>
<reference evidence="1" key="1">
    <citation type="submission" date="2019-10" db="EMBL/GenBank/DDBJ databases">
        <authorList>
            <consortium name="DOE Joint Genome Institute"/>
            <person name="Kuo A."/>
            <person name="Miyauchi S."/>
            <person name="Kiss E."/>
            <person name="Drula E."/>
            <person name="Kohler A."/>
            <person name="Sanchez-Garcia M."/>
            <person name="Andreopoulos B."/>
            <person name="Barry K.W."/>
            <person name="Bonito G."/>
            <person name="Buee M."/>
            <person name="Carver A."/>
            <person name="Chen C."/>
            <person name="Cichocki N."/>
            <person name="Clum A."/>
            <person name="Culley D."/>
            <person name="Crous P.W."/>
            <person name="Fauchery L."/>
            <person name="Girlanda M."/>
            <person name="Hayes R."/>
            <person name="Keri Z."/>
            <person name="LaButti K."/>
            <person name="Lipzen A."/>
            <person name="Lombard V."/>
            <person name="Magnuson J."/>
            <person name="Maillard F."/>
            <person name="Morin E."/>
            <person name="Murat C."/>
            <person name="Nolan M."/>
            <person name="Ohm R."/>
            <person name="Pangilinan J."/>
            <person name="Pereira M."/>
            <person name="Perotto S."/>
            <person name="Peter M."/>
            <person name="Riley R."/>
            <person name="Sitrit Y."/>
            <person name="Stielow B."/>
            <person name="Szollosi G."/>
            <person name="Zifcakova L."/>
            <person name="Stursova M."/>
            <person name="Spatafora J.W."/>
            <person name="Tedersoo L."/>
            <person name="Vaario L.-M."/>
            <person name="Yamada A."/>
            <person name="Yan M."/>
            <person name="Wang P."/>
            <person name="Xu J."/>
            <person name="Bruns T."/>
            <person name="Baldrian P."/>
            <person name="Vilgalys R."/>
            <person name="Henrissat B."/>
            <person name="Grigoriev I.V."/>
            <person name="Hibbett D."/>
            <person name="Nagy L.G."/>
            <person name="Martin F.M."/>
        </authorList>
    </citation>
    <scope>NUCLEOTIDE SEQUENCE</scope>
    <source>
        <strain evidence="1">Prilba</strain>
    </source>
</reference>
<protein>
    <submittedName>
        <fullName evidence="1">Uncharacterized protein</fullName>
    </submittedName>
</protein>
<gene>
    <name evidence="1" type="ORF">DFH94DRAFT_72021</name>
</gene>
<dbReference type="AlphaFoldDB" id="A0A9P5MSP7"/>
<accession>A0A9P5MSP7</accession>
<dbReference type="Proteomes" id="UP000759537">
    <property type="component" value="Unassembled WGS sequence"/>
</dbReference>